<keyword evidence="1" id="KW-0433">Leucine-rich repeat</keyword>
<dbReference type="SMART" id="SM00365">
    <property type="entry name" value="LRR_SD22"/>
    <property type="match status" value="3"/>
</dbReference>
<dbReference type="SUPFAM" id="SSF52075">
    <property type="entry name" value="Outer arm dynein light chain 1"/>
    <property type="match status" value="1"/>
</dbReference>
<sequence length="191" mass="21848">MIGLNWWNALELQWKNAFSMTVFQQPEVPAIADIEQFYTATALRLAGPRAPYPNMSFELTNLSGIAQLDQLEILVITHHQIKTITALQSLKRLKALFLFNNQIESLAGIEQLANLEQLYVQYNHIHSLEPLKQLIRLKELYVHNNAITTLSGLTEAHADELTQFFCTPNANLKQKELLDVEHRLGIRCRSV</sequence>
<dbReference type="RefSeq" id="WP_231004789.1">
    <property type="nucleotide sequence ID" value="NZ_JAJNEC010000005.1"/>
</dbReference>
<dbReference type="Pfam" id="PF12799">
    <property type="entry name" value="LRR_4"/>
    <property type="match status" value="1"/>
</dbReference>
<comment type="caution">
    <text evidence="3">The sequence shown here is derived from an EMBL/GenBank/DDBJ whole genome shotgun (WGS) entry which is preliminary data.</text>
</comment>
<proteinExistence type="predicted"/>
<accession>A0ABS8PR12</accession>
<dbReference type="PANTHER" id="PTHR46652">
    <property type="entry name" value="LEUCINE-RICH REPEAT AND IQ DOMAIN-CONTAINING PROTEIN 1-RELATED"/>
    <property type="match status" value="1"/>
</dbReference>
<dbReference type="Gene3D" id="3.80.10.10">
    <property type="entry name" value="Ribonuclease Inhibitor"/>
    <property type="match status" value="1"/>
</dbReference>
<evidence type="ECO:0000313" key="3">
    <source>
        <dbReference type="EMBL" id="MCD2423528.1"/>
    </source>
</evidence>
<reference evidence="3 4" key="1">
    <citation type="submission" date="2021-11" db="EMBL/GenBank/DDBJ databases">
        <title>Genomic of Niabella pedocola.</title>
        <authorList>
            <person name="Wu T."/>
        </authorList>
    </citation>
    <scope>NUCLEOTIDE SEQUENCE [LARGE SCALE GENOMIC DNA]</scope>
    <source>
        <strain evidence="3 4">JCM 31011</strain>
    </source>
</reference>
<dbReference type="SMART" id="SM00369">
    <property type="entry name" value="LRR_TYP"/>
    <property type="match status" value="3"/>
</dbReference>
<protein>
    <submittedName>
        <fullName evidence="3">Leucine-rich repeat domain-containing protein</fullName>
    </submittedName>
</protein>
<evidence type="ECO:0000313" key="4">
    <source>
        <dbReference type="Proteomes" id="UP001199816"/>
    </source>
</evidence>
<dbReference type="InterPro" id="IPR050836">
    <property type="entry name" value="SDS22/Internalin_LRR"/>
</dbReference>
<gene>
    <name evidence="3" type="ORF">LQ567_12195</name>
</gene>
<dbReference type="InterPro" id="IPR003591">
    <property type="entry name" value="Leu-rich_rpt_typical-subtyp"/>
</dbReference>
<organism evidence="3 4">
    <name type="scientific">Niabella pedocola</name>
    <dbReference type="NCBI Taxonomy" id="1752077"/>
    <lineage>
        <taxon>Bacteria</taxon>
        <taxon>Pseudomonadati</taxon>
        <taxon>Bacteroidota</taxon>
        <taxon>Chitinophagia</taxon>
        <taxon>Chitinophagales</taxon>
        <taxon>Chitinophagaceae</taxon>
        <taxon>Niabella</taxon>
    </lineage>
</organism>
<dbReference type="InterPro" id="IPR025875">
    <property type="entry name" value="Leu-rich_rpt_4"/>
</dbReference>
<dbReference type="InterPro" id="IPR032675">
    <property type="entry name" value="LRR_dom_sf"/>
</dbReference>
<dbReference type="EMBL" id="JAJNEC010000005">
    <property type="protein sequence ID" value="MCD2423528.1"/>
    <property type="molecule type" value="Genomic_DNA"/>
</dbReference>
<evidence type="ECO:0000256" key="1">
    <source>
        <dbReference type="ARBA" id="ARBA00022614"/>
    </source>
</evidence>
<keyword evidence="4" id="KW-1185">Reference proteome</keyword>
<dbReference type="PANTHER" id="PTHR46652:SF3">
    <property type="entry name" value="LEUCINE-RICH REPEAT-CONTAINING PROTEIN 9"/>
    <property type="match status" value="1"/>
</dbReference>
<name>A0ABS8PR12_9BACT</name>
<dbReference type="InterPro" id="IPR001611">
    <property type="entry name" value="Leu-rich_rpt"/>
</dbReference>
<evidence type="ECO:0000256" key="2">
    <source>
        <dbReference type="ARBA" id="ARBA00022737"/>
    </source>
</evidence>
<dbReference type="Proteomes" id="UP001199816">
    <property type="component" value="Unassembled WGS sequence"/>
</dbReference>
<dbReference type="PROSITE" id="PS51450">
    <property type="entry name" value="LRR"/>
    <property type="match status" value="3"/>
</dbReference>
<keyword evidence="2" id="KW-0677">Repeat</keyword>